<evidence type="ECO:0000256" key="2">
    <source>
        <dbReference type="ARBA" id="ARBA00022771"/>
    </source>
</evidence>
<evidence type="ECO:0000313" key="10">
    <source>
        <dbReference type="Proteomes" id="UP000232722"/>
    </source>
</evidence>
<feature type="domain" description="TLDc" evidence="8">
    <location>
        <begin position="406"/>
        <end position="555"/>
    </location>
</feature>
<dbReference type="InterPro" id="IPR043145">
    <property type="entry name" value="Znf_ZZ_sf"/>
</dbReference>
<dbReference type="Pfam" id="PF07534">
    <property type="entry name" value="TLD"/>
    <property type="match status" value="1"/>
</dbReference>
<evidence type="ECO:0000259" key="7">
    <source>
        <dbReference type="PROSITE" id="PS50135"/>
    </source>
</evidence>
<dbReference type="InterPro" id="IPR006571">
    <property type="entry name" value="TLDc_dom"/>
</dbReference>
<dbReference type="PANTHER" id="PTHR24410">
    <property type="entry name" value="HL07962P-RELATED"/>
    <property type="match status" value="1"/>
</dbReference>
<dbReference type="VEuPathDB" id="FungiDB:RhiirA1_540797"/>
<reference evidence="9 10" key="2">
    <citation type="submission" date="2017-09" db="EMBL/GenBank/DDBJ databases">
        <title>Extensive intraspecific genome diversity in a model arbuscular mycorrhizal fungus.</title>
        <authorList>
            <person name="Chen E.C."/>
            <person name="Morin E."/>
            <person name="Beaudet D."/>
            <person name="Noel J."/>
            <person name="Ndikumana S."/>
            <person name="Charron P."/>
            <person name="St-Onge C."/>
            <person name="Giorgi J."/>
            <person name="Grigoriev I.V."/>
            <person name="Roux C."/>
            <person name="Martin F.M."/>
            <person name="Corradi N."/>
        </authorList>
    </citation>
    <scope>NUCLEOTIDE SEQUENCE [LARGE SCALE GENOMIC DNA]</scope>
    <source>
        <strain evidence="9 10">A5</strain>
    </source>
</reference>
<feature type="domain" description="BTB" evidence="6">
    <location>
        <begin position="26"/>
        <end position="99"/>
    </location>
</feature>
<proteinExistence type="predicted"/>
<protein>
    <recommendedName>
        <fullName evidence="11">Kelch-like protein 17</fullName>
    </recommendedName>
</protein>
<dbReference type="Gene3D" id="3.30.60.90">
    <property type="match status" value="2"/>
</dbReference>
<organism evidence="9 10">
    <name type="scientific">Rhizophagus irregularis</name>
    <dbReference type="NCBI Taxonomy" id="588596"/>
    <lineage>
        <taxon>Eukaryota</taxon>
        <taxon>Fungi</taxon>
        <taxon>Fungi incertae sedis</taxon>
        <taxon>Mucoromycota</taxon>
        <taxon>Glomeromycotina</taxon>
        <taxon>Glomeromycetes</taxon>
        <taxon>Glomerales</taxon>
        <taxon>Glomeraceae</taxon>
        <taxon>Rhizophagus</taxon>
    </lineage>
</organism>
<dbReference type="Gene3D" id="3.30.710.10">
    <property type="entry name" value="Potassium Channel Kv1.1, Chain A"/>
    <property type="match status" value="1"/>
</dbReference>
<dbReference type="Pfam" id="PF00569">
    <property type="entry name" value="ZZ"/>
    <property type="match status" value="1"/>
</dbReference>
<gene>
    <name evidence="9" type="ORF">RhiirA5_504647</name>
</gene>
<dbReference type="VEuPathDB" id="FungiDB:RhiirFUN_017753"/>
<feature type="domain" description="ZZ-type" evidence="7">
    <location>
        <begin position="563"/>
        <end position="623"/>
    </location>
</feature>
<dbReference type="SMART" id="SM00291">
    <property type="entry name" value="ZnF_ZZ"/>
    <property type="match status" value="2"/>
</dbReference>
<dbReference type="InterPro" id="IPR000210">
    <property type="entry name" value="BTB/POZ_dom"/>
</dbReference>
<dbReference type="SUPFAM" id="SSF54695">
    <property type="entry name" value="POZ domain"/>
    <property type="match status" value="1"/>
</dbReference>
<sequence length="712" mass="82648">MDEDNFLPKLSQNLLKILDNDDDEYYDITIEVGNDPYVKVFRAHMVILNYRSDYLRRILSTNKKKNDETLVHIKLPNISPEIFQIILRYIYGGKLSLKECDTPDIIKILISANELNLQELVSYLQLYLIKNNENWMEENFNLVYQTSFENNSFLELQNYCVDLISKGPDKILKSMNFSTFPEKLLISIVQNDNRQMSEIQVWKYKIKWGLAQNPELHSNLANFSKEDFNVLRNTLQRIIPCIRFNDLTSREFSEEVFPYKKILPKELREDLLKKFLNLHPDSKPSDNLKSIDHPDSKLTDNLKNIDHPDSKLTDNLKNIDHPDSKLTDNLKNIDHPDSKLTDNLKNIDHPDSKLTDNLKNIDHPDSKLTDNLKNIDHPDSKLTDNLKNIDHPDSKLTDNLKNIDSKIITVQHAKLISKWIDKLNVTDKPNSLYEFKLIFRGSRDGFSSNKFHEICDDRSCTVTIIKVKGNNQILGGYNPIEWKSESDYGATKDSFIFSFEDGDDINDHILSRVVKKDYAIFNDHTYGPSFGGADLILRGDIGHYMKDSYEKQIRDPPSEPVLHYGVGCNGCNHTIRGKRWNCTTCIIYDLCQNCKPQSLHPHKLMIVPHSDPSNYLQFPEPGTICNCCGKTIRGMRWRCEICMNCNICQDCKSYSDNYYHSHDSSFFRPIGRDLRNAICDYCGLYCMGAICYKCANNAFYVKEYELFQVIKR</sequence>
<evidence type="ECO:0000256" key="3">
    <source>
        <dbReference type="ARBA" id="ARBA00022833"/>
    </source>
</evidence>
<dbReference type="EMBL" id="LLXJ01001625">
    <property type="protein sequence ID" value="PKC01392.1"/>
    <property type="molecule type" value="Genomic_DNA"/>
</dbReference>
<evidence type="ECO:0000256" key="4">
    <source>
        <dbReference type="PROSITE-ProRule" id="PRU00228"/>
    </source>
</evidence>
<dbReference type="PROSITE" id="PS50097">
    <property type="entry name" value="BTB"/>
    <property type="match status" value="1"/>
</dbReference>
<dbReference type="CDD" id="cd18186">
    <property type="entry name" value="BTB_POZ_ZBTB_KLHL-like"/>
    <property type="match status" value="1"/>
</dbReference>
<dbReference type="VEuPathDB" id="FungiDB:FUN_000374"/>
<accession>A0A2N0P3I4</accession>
<feature type="region of interest" description="Disordered" evidence="5">
    <location>
        <begin position="283"/>
        <end position="306"/>
    </location>
</feature>
<dbReference type="SUPFAM" id="SSF57850">
    <property type="entry name" value="RING/U-box"/>
    <property type="match status" value="2"/>
</dbReference>
<keyword evidence="2 4" id="KW-0863">Zinc-finger</keyword>
<dbReference type="SMART" id="SM00584">
    <property type="entry name" value="TLDc"/>
    <property type="match status" value="1"/>
</dbReference>
<dbReference type="InterPro" id="IPR000433">
    <property type="entry name" value="Znf_ZZ"/>
</dbReference>
<dbReference type="InterPro" id="IPR011333">
    <property type="entry name" value="SKP1/BTB/POZ_sf"/>
</dbReference>
<evidence type="ECO:0000313" key="9">
    <source>
        <dbReference type="EMBL" id="PKC01392.1"/>
    </source>
</evidence>
<name>A0A2N0P3I4_9GLOM</name>
<dbReference type="GO" id="GO:0008270">
    <property type="term" value="F:zinc ion binding"/>
    <property type="evidence" value="ECO:0007669"/>
    <property type="project" value="UniProtKB-KW"/>
</dbReference>
<dbReference type="Gene3D" id="1.25.40.420">
    <property type="match status" value="1"/>
</dbReference>
<dbReference type="AlphaFoldDB" id="A0A2N0P3I4"/>
<comment type="caution">
    <text evidence="9">The sequence shown here is derived from an EMBL/GenBank/DDBJ whole genome shotgun (WGS) entry which is preliminary data.</text>
</comment>
<keyword evidence="1" id="KW-0479">Metal-binding</keyword>
<keyword evidence="3" id="KW-0862">Zinc</keyword>
<evidence type="ECO:0000256" key="1">
    <source>
        <dbReference type="ARBA" id="ARBA00022723"/>
    </source>
</evidence>
<evidence type="ECO:0000259" key="8">
    <source>
        <dbReference type="PROSITE" id="PS51886"/>
    </source>
</evidence>
<dbReference type="Pfam" id="PF00651">
    <property type="entry name" value="BTB"/>
    <property type="match status" value="1"/>
</dbReference>
<dbReference type="PANTHER" id="PTHR24410:SF23">
    <property type="entry name" value="BTB DOMAIN-CONTAINING PROTEIN-RELATED"/>
    <property type="match status" value="1"/>
</dbReference>
<dbReference type="PROSITE" id="PS50135">
    <property type="entry name" value="ZF_ZZ_2"/>
    <property type="match status" value="1"/>
</dbReference>
<evidence type="ECO:0000256" key="5">
    <source>
        <dbReference type="SAM" id="MobiDB-lite"/>
    </source>
</evidence>
<evidence type="ECO:0008006" key="11">
    <source>
        <dbReference type="Google" id="ProtNLM"/>
    </source>
</evidence>
<dbReference type="PROSITE" id="PS51886">
    <property type="entry name" value="TLDC"/>
    <property type="match status" value="1"/>
</dbReference>
<dbReference type="Proteomes" id="UP000232722">
    <property type="component" value="Unassembled WGS sequence"/>
</dbReference>
<dbReference type="InterPro" id="IPR051481">
    <property type="entry name" value="BTB-POZ/Galectin-3-binding"/>
</dbReference>
<dbReference type="SMART" id="SM00225">
    <property type="entry name" value="BTB"/>
    <property type="match status" value="1"/>
</dbReference>
<evidence type="ECO:0000259" key="6">
    <source>
        <dbReference type="PROSITE" id="PS50097"/>
    </source>
</evidence>
<reference evidence="9 10" key="1">
    <citation type="submission" date="2016-04" db="EMBL/GenBank/DDBJ databases">
        <title>Genome analyses suggest a sexual origin of heterokaryosis in a supposedly ancient asexual fungus.</title>
        <authorList>
            <person name="Ropars J."/>
            <person name="Sedzielewska K."/>
            <person name="Noel J."/>
            <person name="Charron P."/>
            <person name="Farinelli L."/>
            <person name="Marton T."/>
            <person name="Kruger M."/>
            <person name="Pelin A."/>
            <person name="Brachmann A."/>
            <person name="Corradi N."/>
        </authorList>
    </citation>
    <scope>NUCLEOTIDE SEQUENCE [LARGE SCALE GENOMIC DNA]</scope>
    <source>
        <strain evidence="9 10">A5</strain>
    </source>
</reference>